<dbReference type="PANTHER" id="PTHR47706">
    <property type="entry name" value="NMRA-LIKE FAMILY PROTEIN"/>
    <property type="match status" value="1"/>
</dbReference>
<evidence type="ECO:0000256" key="1">
    <source>
        <dbReference type="ARBA" id="ARBA00022857"/>
    </source>
</evidence>
<dbReference type="AlphaFoldDB" id="A0A9P8ZZ40"/>
<evidence type="ECO:0000256" key="2">
    <source>
        <dbReference type="ARBA" id="ARBA00023002"/>
    </source>
</evidence>
<organism evidence="3 4">
    <name type="scientific">Truncatella angustata</name>
    <dbReference type="NCBI Taxonomy" id="152316"/>
    <lineage>
        <taxon>Eukaryota</taxon>
        <taxon>Fungi</taxon>
        <taxon>Dikarya</taxon>
        <taxon>Ascomycota</taxon>
        <taxon>Pezizomycotina</taxon>
        <taxon>Sordariomycetes</taxon>
        <taxon>Xylariomycetidae</taxon>
        <taxon>Amphisphaeriales</taxon>
        <taxon>Sporocadaceae</taxon>
        <taxon>Truncatella</taxon>
    </lineage>
</organism>
<dbReference type="GO" id="GO:0016491">
    <property type="term" value="F:oxidoreductase activity"/>
    <property type="evidence" value="ECO:0007669"/>
    <property type="project" value="UniProtKB-KW"/>
</dbReference>
<dbReference type="OrthoDB" id="5283654at2759"/>
<dbReference type="InterPro" id="IPR051609">
    <property type="entry name" value="NmrA/Isoflavone_reductase-like"/>
</dbReference>
<sequence>MVHTAALIAPNGNVGSATLRHLLLAHKEGKLNLIVLHRPGGPPKELPSDSGVEVREINLDGSLEKIQEAVHGVNVAISALPMTTIHLQINLVRALSRTPGFVTLIPARFSIPLTDDDYPYLPIMKPVLDTEKLATELGVGITHVWTGAFIMSFKFRWLESSLEENKVVANANQLKNWTPITTMDHLGAVLTDLLTQDPTNIVGKSFSVVTFRPSGQDLLNVFTRVNENTPATLVAHTPEDLKRLLQDTQGIGAFMGVYMRHWDRGDLEFPRTVPTSNEISLEAELRKIHSLH</sequence>
<dbReference type="Proteomes" id="UP000758603">
    <property type="component" value="Unassembled WGS sequence"/>
</dbReference>
<accession>A0A9P8ZZ40</accession>
<dbReference type="EMBL" id="JAGPXC010000003">
    <property type="protein sequence ID" value="KAH6655807.1"/>
    <property type="molecule type" value="Genomic_DNA"/>
</dbReference>
<reference evidence="3" key="1">
    <citation type="journal article" date="2021" name="Nat. Commun.">
        <title>Genetic determinants of endophytism in the Arabidopsis root mycobiome.</title>
        <authorList>
            <person name="Mesny F."/>
            <person name="Miyauchi S."/>
            <person name="Thiergart T."/>
            <person name="Pickel B."/>
            <person name="Atanasova L."/>
            <person name="Karlsson M."/>
            <person name="Huettel B."/>
            <person name="Barry K.W."/>
            <person name="Haridas S."/>
            <person name="Chen C."/>
            <person name="Bauer D."/>
            <person name="Andreopoulos W."/>
            <person name="Pangilinan J."/>
            <person name="LaButti K."/>
            <person name="Riley R."/>
            <person name="Lipzen A."/>
            <person name="Clum A."/>
            <person name="Drula E."/>
            <person name="Henrissat B."/>
            <person name="Kohler A."/>
            <person name="Grigoriev I.V."/>
            <person name="Martin F.M."/>
            <person name="Hacquard S."/>
        </authorList>
    </citation>
    <scope>NUCLEOTIDE SEQUENCE</scope>
    <source>
        <strain evidence="3">MPI-SDFR-AT-0073</strain>
    </source>
</reference>
<proteinExistence type="predicted"/>
<evidence type="ECO:0008006" key="5">
    <source>
        <dbReference type="Google" id="ProtNLM"/>
    </source>
</evidence>
<keyword evidence="2" id="KW-0560">Oxidoreductase</keyword>
<protein>
    <recommendedName>
        <fullName evidence="5">NmrA-like domain-containing protein</fullName>
    </recommendedName>
</protein>
<dbReference type="InterPro" id="IPR036291">
    <property type="entry name" value="NAD(P)-bd_dom_sf"/>
</dbReference>
<dbReference type="Gene3D" id="3.40.50.720">
    <property type="entry name" value="NAD(P)-binding Rossmann-like Domain"/>
    <property type="match status" value="1"/>
</dbReference>
<keyword evidence="4" id="KW-1185">Reference proteome</keyword>
<dbReference type="RefSeq" id="XP_045960072.1">
    <property type="nucleotide sequence ID" value="XM_046099905.1"/>
</dbReference>
<evidence type="ECO:0000313" key="3">
    <source>
        <dbReference type="EMBL" id="KAH6655807.1"/>
    </source>
</evidence>
<dbReference type="GeneID" id="70128797"/>
<gene>
    <name evidence="3" type="ORF">BKA67DRAFT_534715</name>
</gene>
<comment type="caution">
    <text evidence="3">The sequence shown here is derived from an EMBL/GenBank/DDBJ whole genome shotgun (WGS) entry which is preliminary data.</text>
</comment>
<dbReference type="SUPFAM" id="SSF51735">
    <property type="entry name" value="NAD(P)-binding Rossmann-fold domains"/>
    <property type="match status" value="1"/>
</dbReference>
<keyword evidence="1" id="KW-0521">NADP</keyword>
<name>A0A9P8ZZ40_9PEZI</name>
<evidence type="ECO:0000313" key="4">
    <source>
        <dbReference type="Proteomes" id="UP000758603"/>
    </source>
</evidence>
<dbReference type="PANTHER" id="PTHR47706:SF9">
    <property type="entry name" value="NMRA-LIKE DOMAIN-CONTAINING PROTEIN-RELATED"/>
    <property type="match status" value="1"/>
</dbReference>